<dbReference type="EMBL" id="CAJVPP010000860">
    <property type="protein sequence ID" value="CAG8517685.1"/>
    <property type="molecule type" value="Genomic_DNA"/>
</dbReference>
<dbReference type="Proteomes" id="UP000789375">
    <property type="component" value="Unassembled WGS sequence"/>
</dbReference>
<keyword evidence="4" id="KW-0862">Zinc</keyword>
<keyword evidence="9" id="KW-1185">Reference proteome</keyword>
<dbReference type="InterPro" id="IPR036236">
    <property type="entry name" value="Znf_C2H2_sf"/>
</dbReference>
<feature type="region of interest" description="Disordered" evidence="6">
    <location>
        <begin position="164"/>
        <end position="200"/>
    </location>
</feature>
<dbReference type="GO" id="GO:0008270">
    <property type="term" value="F:zinc ion binding"/>
    <property type="evidence" value="ECO:0007669"/>
    <property type="project" value="UniProtKB-KW"/>
</dbReference>
<feature type="domain" description="C2H2-type" evidence="7">
    <location>
        <begin position="67"/>
        <end position="95"/>
    </location>
</feature>
<dbReference type="PANTHER" id="PTHR24379">
    <property type="entry name" value="KRAB AND ZINC FINGER DOMAIN-CONTAINING"/>
    <property type="match status" value="1"/>
</dbReference>
<dbReference type="InterPro" id="IPR013087">
    <property type="entry name" value="Znf_C2H2_type"/>
</dbReference>
<gene>
    <name evidence="8" type="ORF">FMOSSE_LOCUS4867</name>
</gene>
<dbReference type="SUPFAM" id="SSF57667">
    <property type="entry name" value="beta-beta-alpha zinc fingers"/>
    <property type="match status" value="2"/>
</dbReference>
<dbReference type="GO" id="GO:0000981">
    <property type="term" value="F:DNA-binding transcription factor activity, RNA polymerase II-specific"/>
    <property type="evidence" value="ECO:0007669"/>
    <property type="project" value="TreeGrafter"/>
</dbReference>
<evidence type="ECO:0000313" key="9">
    <source>
        <dbReference type="Proteomes" id="UP000789375"/>
    </source>
</evidence>
<keyword evidence="3 5" id="KW-0863">Zinc-finger</keyword>
<dbReference type="GO" id="GO:0000977">
    <property type="term" value="F:RNA polymerase II transcription regulatory region sequence-specific DNA binding"/>
    <property type="evidence" value="ECO:0007669"/>
    <property type="project" value="TreeGrafter"/>
</dbReference>
<evidence type="ECO:0000259" key="7">
    <source>
        <dbReference type="PROSITE" id="PS50157"/>
    </source>
</evidence>
<evidence type="ECO:0000313" key="8">
    <source>
        <dbReference type="EMBL" id="CAG8517685.1"/>
    </source>
</evidence>
<dbReference type="PROSITE" id="PS00028">
    <property type="entry name" value="ZINC_FINGER_C2H2_1"/>
    <property type="match status" value="4"/>
</dbReference>
<evidence type="ECO:0000256" key="4">
    <source>
        <dbReference type="ARBA" id="ARBA00022833"/>
    </source>
</evidence>
<dbReference type="PROSITE" id="PS50157">
    <property type="entry name" value="ZINC_FINGER_C2H2_2"/>
    <property type="match status" value="3"/>
</dbReference>
<evidence type="ECO:0000256" key="1">
    <source>
        <dbReference type="ARBA" id="ARBA00022723"/>
    </source>
</evidence>
<feature type="domain" description="C2H2-type" evidence="7">
    <location>
        <begin position="257"/>
        <end position="283"/>
    </location>
</feature>
<dbReference type="Gene3D" id="3.30.160.60">
    <property type="entry name" value="Classic Zinc Finger"/>
    <property type="match status" value="2"/>
</dbReference>
<reference evidence="8" key="1">
    <citation type="submission" date="2021-06" db="EMBL/GenBank/DDBJ databases">
        <authorList>
            <person name="Kallberg Y."/>
            <person name="Tangrot J."/>
            <person name="Rosling A."/>
        </authorList>
    </citation>
    <scope>NUCLEOTIDE SEQUENCE</scope>
    <source>
        <strain evidence="8">87-6 pot B 2015</strain>
    </source>
</reference>
<evidence type="ECO:0000256" key="5">
    <source>
        <dbReference type="PROSITE-ProRule" id="PRU00042"/>
    </source>
</evidence>
<proteinExistence type="predicted"/>
<dbReference type="AlphaFoldDB" id="A0A9N9A5P3"/>
<sequence>MKDSSQSDLESTRFIHEIIFPKLNNRINFPIPKEALPKDIICKKCKAISTDVTEFNKHARQRHRLPYLCDICSKIFDSKKEKADHLEKEHVKEFRCEFCTKTFWQQKILNGHIKDKHYNRKTDTLEVRVEFEFLNQLNVSSPQLKREFFIHEIVMEEIKFKNTQKENETKEKPTEGSLDTSTLTEIISPPATSSTSPSGPKKMKCKLCEELYDDNVTFNKHAKNSHGYRILCKFCSQVFFDKSTLEFHHMIKHDKSFFCRECSKKFWEQKNLDEHYIDKHQKY</sequence>
<evidence type="ECO:0000256" key="3">
    <source>
        <dbReference type="ARBA" id="ARBA00022771"/>
    </source>
</evidence>
<comment type="caution">
    <text evidence="8">The sequence shown here is derived from an EMBL/GenBank/DDBJ whole genome shotgun (WGS) entry which is preliminary data.</text>
</comment>
<keyword evidence="2" id="KW-0677">Repeat</keyword>
<feature type="domain" description="C2H2-type" evidence="7">
    <location>
        <begin position="94"/>
        <end position="122"/>
    </location>
</feature>
<feature type="compositionally biased region" description="Low complexity" evidence="6">
    <location>
        <begin position="188"/>
        <end position="200"/>
    </location>
</feature>
<feature type="compositionally biased region" description="Basic and acidic residues" evidence="6">
    <location>
        <begin position="164"/>
        <end position="174"/>
    </location>
</feature>
<dbReference type="PANTHER" id="PTHR24379:SF127">
    <property type="entry name" value="BLOODY FINGERS-RELATED"/>
    <property type="match status" value="1"/>
</dbReference>
<protein>
    <submittedName>
        <fullName evidence="8">762_t:CDS:1</fullName>
    </submittedName>
</protein>
<dbReference type="SMART" id="SM00355">
    <property type="entry name" value="ZnF_C2H2"/>
    <property type="match status" value="6"/>
</dbReference>
<dbReference type="GO" id="GO:0005634">
    <property type="term" value="C:nucleus"/>
    <property type="evidence" value="ECO:0007669"/>
    <property type="project" value="TreeGrafter"/>
</dbReference>
<organism evidence="8 9">
    <name type="scientific">Funneliformis mosseae</name>
    <name type="common">Endomycorrhizal fungus</name>
    <name type="synonym">Glomus mosseae</name>
    <dbReference type="NCBI Taxonomy" id="27381"/>
    <lineage>
        <taxon>Eukaryota</taxon>
        <taxon>Fungi</taxon>
        <taxon>Fungi incertae sedis</taxon>
        <taxon>Mucoromycota</taxon>
        <taxon>Glomeromycotina</taxon>
        <taxon>Glomeromycetes</taxon>
        <taxon>Glomerales</taxon>
        <taxon>Glomeraceae</taxon>
        <taxon>Funneliformis</taxon>
    </lineage>
</organism>
<evidence type="ECO:0000256" key="6">
    <source>
        <dbReference type="SAM" id="MobiDB-lite"/>
    </source>
</evidence>
<keyword evidence="1" id="KW-0479">Metal-binding</keyword>
<evidence type="ECO:0000256" key="2">
    <source>
        <dbReference type="ARBA" id="ARBA00022737"/>
    </source>
</evidence>
<accession>A0A9N9A5P3</accession>
<name>A0A9N9A5P3_FUNMO</name>